<keyword evidence="5" id="KW-1185">Reference proteome</keyword>
<name>J4TWE7_SACK1</name>
<dbReference type="AlphaFoldDB" id="J4TWE7"/>
<accession>J4TWE7</accession>
<dbReference type="HOGENOM" id="CLU_063117_0_0_1"/>
<protein>
    <submittedName>
        <fullName evidence="4">JNM1-like protein</fullName>
    </submittedName>
</protein>
<dbReference type="InterPro" id="IPR028133">
    <property type="entry name" value="Dynamitin"/>
</dbReference>
<feature type="coiled-coil region" evidence="3">
    <location>
        <begin position="108"/>
        <end position="135"/>
    </location>
</feature>
<comment type="subcellular location">
    <subcellularLocation>
        <location evidence="1">Cytoplasm</location>
    </subcellularLocation>
</comment>
<comment type="caution">
    <text evidence="4">The sequence shown here is derived from an EMBL/GenBank/DDBJ whole genome shotgun (WGS) entry which is preliminary data.</text>
</comment>
<dbReference type="GO" id="GO:0005869">
    <property type="term" value="C:dynactin complex"/>
    <property type="evidence" value="ECO:0007669"/>
    <property type="project" value="InterPro"/>
</dbReference>
<reference evidence="5" key="2">
    <citation type="journal article" date="2011" name="G3 (Bethesda)">
        <title>The awesome power of yeast evolutionary genetics: New genome sequences and strain resources for the Saccharomyces sensu stricto genus.</title>
        <authorList>
            <person name="Scannell D.R."/>
            <person name="Zill O.A."/>
            <person name="Rokas A."/>
            <person name="Payen C."/>
            <person name="Dunham M.J."/>
            <person name="Eisen M.B."/>
            <person name="Rine J."/>
            <person name="Johnston M."/>
            <person name="Hittinger C.T."/>
        </authorList>
    </citation>
    <scope>GENOME REANNOTATION</scope>
    <source>
        <strain evidence="5">ATCC MYA-4449 / AS 2.2408 / CBS 8840 / NBRC 1802 / NCYC 2889</strain>
    </source>
</reference>
<sequence>MINLKNAKNLPPMNVIDLSDPAISVDYDSLIGINDEDSQGIFENEVKEDAQQEQREELFPTNDGLIVEPKRDVESLRRAIRDQLLFNVHRQRQSDCVEERRVISDEDNESRQQKLERIRQELEELRMEDSALETQNEIKELCNLQSRLAIESSRRLAILQRELIGEDKGQTAVTLPNISLDLTTIKKLKNLDQKISEMERYVGAPKVPEDREDSKSVYSKVNELYRSIQLLQDDEKLPKFQARLMELNKQFENSLLGKKMQRDLRLRDETMSKVIKPESKIREINSMYAMFRQYRDSLPLLADRMKSLNKMNNRVLEVYETTKGLDSQIASVREQEQLWFKTLNQLDKKFDEQEVKIRLNMDQIRRKIDSLEDNVLQRSNKHKVQE</sequence>
<reference evidence="4 5" key="1">
    <citation type="journal article" date="2003" name="Science">
        <title>Finding functional features in Saccharomyces genomes by phylogenetic footprinting.</title>
        <authorList>
            <person name="Cliften P.F."/>
            <person name="Sudarsanam P."/>
            <person name="Desikan A."/>
            <person name="Fulton L."/>
            <person name="Fulton B."/>
            <person name="Majors J."/>
            <person name="Waterston R."/>
            <person name="Cohen B.A."/>
            <person name="Johnston M."/>
        </authorList>
    </citation>
    <scope>NUCLEOTIDE SEQUENCE [LARGE SCALE GENOMIC DNA]</scope>
    <source>
        <strain evidence="5">ATCC MYA-4449 / AS 2.2408 / CBS 8840 / NBRC 1802 / NCYC 2889</strain>
    </source>
</reference>
<proteinExistence type="predicted"/>
<keyword evidence="3" id="KW-0175">Coiled coil</keyword>
<evidence type="ECO:0000313" key="5">
    <source>
        <dbReference type="Proteomes" id="UP000002753"/>
    </source>
</evidence>
<dbReference type="GO" id="GO:0007017">
    <property type="term" value="P:microtubule-based process"/>
    <property type="evidence" value="ECO:0007669"/>
    <property type="project" value="InterPro"/>
</dbReference>
<dbReference type="Pfam" id="PF04912">
    <property type="entry name" value="Dynamitin"/>
    <property type="match status" value="1"/>
</dbReference>
<dbReference type="GO" id="GO:0005737">
    <property type="term" value="C:cytoplasm"/>
    <property type="evidence" value="ECO:0007669"/>
    <property type="project" value="UniProtKB-SubCell"/>
</dbReference>
<evidence type="ECO:0000313" key="4">
    <source>
        <dbReference type="EMBL" id="EJT42505.1"/>
    </source>
</evidence>
<dbReference type="STRING" id="226230.J4TWE7"/>
<dbReference type="PANTHER" id="PTHR15346">
    <property type="entry name" value="DYNACTIN SUBUNIT"/>
    <property type="match status" value="1"/>
</dbReference>
<feature type="coiled-coil region" evidence="3">
    <location>
        <begin position="354"/>
        <end position="381"/>
    </location>
</feature>
<gene>
    <name evidence="4" type="primary">YMR294W</name>
    <name evidence="4" type="ORF">SKUD_179306</name>
</gene>
<dbReference type="Proteomes" id="UP000002753">
    <property type="component" value="Unassembled WGS sequence"/>
</dbReference>
<evidence type="ECO:0000256" key="1">
    <source>
        <dbReference type="ARBA" id="ARBA00004496"/>
    </source>
</evidence>
<evidence type="ECO:0000256" key="3">
    <source>
        <dbReference type="SAM" id="Coils"/>
    </source>
</evidence>
<organism evidence="4 5">
    <name type="scientific">Saccharomyces kudriavzevii (strain ATCC MYA-4449 / AS 2.2408 / CBS 8840 / NBRC 1802 / NCYC 2889)</name>
    <name type="common">Yeast</name>
    <dbReference type="NCBI Taxonomy" id="226230"/>
    <lineage>
        <taxon>Eukaryota</taxon>
        <taxon>Fungi</taxon>
        <taxon>Dikarya</taxon>
        <taxon>Ascomycota</taxon>
        <taxon>Saccharomycotina</taxon>
        <taxon>Saccharomycetes</taxon>
        <taxon>Saccharomycetales</taxon>
        <taxon>Saccharomycetaceae</taxon>
        <taxon>Saccharomyces</taxon>
    </lineage>
</organism>
<dbReference type="EMBL" id="AACI03001428">
    <property type="protein sequence ID" value="EJT42505.1"/>
    <property type="molecule type" value="Genomic_DNA"/>
</dbReference>
<evidence type="ECO:0000256" key="2">
    <source>
        <dbReference type="ARBA" id="ARBA00022490"/>
    </source>
</evidence>
<keyword evidence="2" id="KW-0963">Cytoplasm</keyword>